<evidence type="ECO:0000313" key="3">
    <source>
        <dbReference type="EMBL" id="HCT14865.1"/>
    </source>
</evidence>
<dbReference type="RefSeq" id="WP_273052118.1">
    <property type="nucleotide sequence ID" value="NZ_DAITTW010000001.1"/>
</dbReference>
<feature type="transmembrane region" description="Helical" evidence="2">
    <location>
        <begin position="176"/>
        <end position="195"/>
    </location>
</feature>
<comment type="caution">
    <text evidence="3">The sequence shown here is derived from an EMBL/GenBank/DDBJ whole genome shotgun (WGS) entry which is preliminary data.</text>
</comment>
<dbReference type="AlphaFoldDB" id="A0A3D4T0L4"/>
<sequence>MTDHTTPDPRNRPVNPYAVPQDRQPGPSNPYAAPQPQYQPQQAQFQPQAHSTASRVANTTVAALQEVHATRPGLISTVLLWIGAVCGVLAFLGTFTEFGDSVTYALGGLCISAAVTLACAWPLSRRHIDRKALTAWEEDVRRNRELSALLTEEDAAIAAGLAPAPRPTPVPRHWKVVGAATVLLVIVGGALVGAGQDEYDKANPPTYGSSTTR</sequence>
<evidence type="ECO:0000256" key="1">
    <source>
        <dbReference type="SAM" id="MobiDB-lite"/>
    </source>
</evidence>
<keyword evidence="2" id="KW-0472">Membrane</keyword>
<feature type="transmembrane region" description="Helical" evidence="2">
    <location>
        <begin position="102"/>
        <end position="123"/>
    </location>
</feature>
<reference evidence="3 4" key="1">
    <citation type="journal article" date="2018" name="Nat. Biotechnol.">
        <title>A standardized bacterial taxonomy based on genome phylogeny substantially revises the tree of life.</title>
        <authorList>
            <person name="Parks D.H."/>
            <person name="Chuvochina M."/>
            <person name="Waite D.W."/>
            <person name="Rinke C."/>
            <person name="Skarshewski A."/>
            <person name="Chaumeil P.A."/>
            <person name="Hugenholtz P."/>
        </authorList>
    </citation>
    <scope>NUCLEOTIDE SEQUENCE [LARGE SCALE GENOMIC DNA]</scope>
    <source>
        <strain evidence="3">UBA11247</strain>
    </source>
</reference>
<feature type="region of interest" description="Disordered" evidence="1">
    <location>
        <begin position="1"/>
        <end position="39"/>
    </location>
</feature>
<gene>
    <name evidence="3" type="ORF">DIW82_08800</name>
</gene>
<protein>
    <submittedName>
        <fullName evidence="3">Uncharacterized protein</fullName>
    </submittedName>
</protein>
<feature type="compositionally biased region" description="Basic and acidic residues" evidence="1">
    <location>
        <begin position="1"/>
        <end position="11"/>
    </location>
</feature>
<keyword evidence="2" id="KW-1133">Transmembrane helix</keyword>
<proteinExistence type="predicted"/>
<accession>A0A3D4T0L4</accession>
<name>A0A3D4T0L4_9CORY</name>
<organism evidence="3 4">
    <name type="scientific">Corynebacterium nuruki</name>
    <dbReference type="NCBI Taxonomy" id="1032851"/>
    <lineage>
        <taxon>Bacteria</taxon>
        <taxon>Bacillati</taxon>
        <taxon>Actinomycetota</taxon>
        <taxon>Actinomycetes</taxon>
        <taxon>Mycobacteriales</taxon>
        <taxon>Corynebacteriaceae</taxon>
        <taxon>Corynebacterium</taxon>
    </lineage>
</organism>
<feature type="transmembrane region" description="Helical" evidence="2">
    <location>
        <begin position="78"/>
        <end position="96"/>
    </location>
</feature>
<keyword evidence="2" id="KW-0812">Transmembrane</keyword>
<dbReference type="Proteomes" id="UP000261739">
    <property type="component" value="Unassembled WGS sequence"/>
</dbReference>
<evidence type="ECO:0000313" key="4">
    <source>
        <dbReference type="Proteomes" id="UP000261739"/>
    </source>
</evidence>
<feature type="compositionally biased region" description="Low complexity" evidence="1">
    <location>
        <begin position="30"/>
        <end position="39"/>
    </location>
</feature>
<dbReference type="EMBL" id="DQID01000229">
    <property type="protein sequence ID" value="HCT14865.1"/>
    <property type="molecule type" value="Genomic_DNA"/>
</dbReference>
<evidence type="ECO:0000256" key="2">
    <source>
        <dbReference type="SAM" id="Phobius"/>
    </source>
</evidence>